<organism evidence="2 3">
    <name type="scientific">Aspergillus saccharolyticus JOP 1030-1</name>
    <dbReference type="NCBI Taxonomy" id="1450539"/>
    <lineage>
        <taxon>Eukaryota</taxon>
        <taxon>Fungi</taxon>
        <taxon>Dikarya</taxon>
        <taxon>Ascomycota</taxon>
        <taxon>Pezizomycotina</taxon>
        <taxon>Eurotiomycetes</taxon>
        <taxon>Eurotiomycetidae</taxon>
        <taxon>Eurotiales</taxon>
        <taxon>Aspergillaceae</taxon>
        <taxon>Aspergillus</taxon>
        <taxon>Aspergillus subgen. Circumdati</taxon>
    </lineage>
</organism>
<sequence length="122" mass="13259">MSLKLCQKIFAWIWHLTAQPCFGSDPTCKGTGRETRFPPCLEIPGHSRYCSGINCVPVPVPVPVPGSAAAAPKTSPSPKKAILMIDSTASQPAYLISDCLNRLALRNRISRETPHRVFGQSL</sequence>
<dbReference type="AlphaFoldDB" id="A0A318Z4A3"/>
<reference evidence="2 3" key="1">
    <citation type="submission" date="2016-12" db="EMBL/GenBank/DDBJ databases">
        <title>The genomes of Aspergillus section Nigri reveals drivers in fungal speciation.</title>
        <authorList>
            <consortium name="DOE Joint Genome Institute"/>
            <person name="Vesth T.C."/>
            <person name="Nybo J."/>
            <person name="Theobald S."/>
            <person name="Brandl J."/>
            <person name="Frisvad J.C."/>
            <person name="Nielsen K.F."/>
            <person name="Lyhne E.K."/>
            <person name="Kogle M.E."/>
            <person name="Kuo A."/>
            <person name="Riley R."/>
            <person name="Clum A."/>
            <person name="Nolan M."/>
            <person name="Lipzen A."/>
            <person name="Salamov A."/>
            <person name="Henrissat B."/>
            <person name="Wiebenga A."/>
            <person name="De Vries R.P."/>
            <person name="Grigoriev I.V."/>
            <person name="Mortensen U.H."/>
            <person name="Andersen M.R."/>
            <person name="Baker S.E."/>
        </authorList>
    </citation>
    <scope>NUCLEOTIDE SEQUENCE [LARGE SCALE GENOMIC DNA]</scope>
    <source>
        <strain evidence="2 3">JOP 1030-1</strain>
    </source>
</reference>
<accession>A0A318Z4A3</accession>
<feature type="chain" id="PRO_5016300182" evidence="1">
    <location>
        <begin position="24"/>
        <end position="122"/>
    </location>
</feature>
<name>A0A318Z4A3_9EURO</name>
<keyword evidence="1" id="KW-0732">Signal</keyword>
<gene>
    <name evidence="2" type="ORF">BP01DRAFT_184554</name>
</gene>
<dbReference type="RefSeq" id="XP_025427236.1">
    <property type="nucleotide sequence ID" value="XM_025570891.1"/>
</dbReference>
<proteinExistence type="predicted"/>
<evidence type="ECO:0000256" key="1">
    <source>
        <dbReference type="SAM" id="SignalP"/>
    </source>
</evidence>
<evidence type="ECO:0000313" key="2">
    <source>
        <dbReference type="EMBL" id="PYH41254.1"/>
    </source>
</evidence>
<keyword evidence="3" id="KW-1185">Reference proteome</keyword>
<dbReference type="Proteomes" id="UP000248349">
    <property type="component" value="Unassembled WGS sequence"/>
</dbReference>
<feature type="signal peptide" evidence="1">
    <location>
        <begin position="1"/>
        <end position="23"/>
    </location>
</feature>
<evidence type="ECO:0000313" key="3">
    <source>
        <dbReference type="Proteomes" id="UP000248349"/>
    </source>
</evidence>
<protein>
    <submittedName>
        <fullName evidence="2">Uncharacterized protein</fullName>
    </submittedName>
</protein>
<dbReference type="GeneID" id="37072119"/>
<dbReference type="EMBL" id="KZ821267">
    <property type="protein sequence ID" value="PYH41254.1"/>
    <property type="molecule type" value="Genomic_DNA"/>
</dbReference>